<dbReference type="InterPro" id="IPR012347">
    <property type="entry name" value="Ferritin-like"/>
</dbReference>
<evidence type="ECO:0000256" key="2">
    <source>
        <dbReference type="SAM" id="SignalP"/>
    </source>
</evidence>
<dbReference type="PANTHER" id="PTHR36933">
    <property type="entry name" value="SLL0788 PROTEIN"/>
    <property type="match status" value="1"/>
</dbReference>
<accession>A0A2P8EG59</accession>
<feature type="chain" id="PRO_5039516526" evidence="2">
    <location>
        <begin position="25"/>
        <end position="211"/>
    </location>
</feature>
<dbReference type="InterPro" id="IPR005183">
    <property type="entry name" value="DUF305_CopM-like"/>
</dbReference>
<protein>
    <submittedName>
        <fullName evidence="4">Uncharacterized protein (DUF305 family)</fullName>
    </submittedName>
</protein>
<evidence type="ECO:0000259" key="3">
    <source>
        <dbReference type="Pfam" id="PF03713"/>
    </source>
</evidence>
<dbReference type="EMBL" id="PYGE01000001">
    <property type="protein sequence ID" value="PSL08440.1"/>
    <property type="molecule type" value="Genomic_DNA"/>
</dbReference>
<keyword evidence="2" id="KW-0732">Signal</keyword>
<feature type="region of interest" description="Disordered" evidence="1">
    <location>
        <begin position="28"/>
        <end position="49"/>
    </location>
</feature>
<organism evidence="4 5">
    <name type="scientific">Haloactinopolyspora alba</name>
    <dbReference type="NCBI Taxonomy" id="648780"/>
    <lineage>
        <taxon>Bacteria</taxon>
        <taxon>Bacillati</taxon>
        <taxon>Actinomycetota</taxon>
        <taxon>Actinomycetes</taxon>
        <taxon>Jiangellales</taxon>
        <taxon>Jiangellaceae</taxon>
        <taxon>Haloactinopolyspora</taxon>
    </lineage>
</organism>
<evidence type="ECO:0000313" key="5">
    <source>
        <dbReference type="Proteomes" id="UP000243528"/>
    </source>
</evidence>
<dbReference type="OrthoDB" id="26872at2"/>
<evidence type="ECO:0000256" key="1">
    <source>
        <dbReference type="SAM" id="MobiDB-lite"/>
    </source>
</evidence>
<comment type="caution">
    <text evidence="4">The sequence shown here is derived from an EMBL/GenBank/DDBJ whole genome shotgun (WGS) entry which is preliminary data.</text>
</comment>
<dbReference type="RefSeq" id="WP_106535486.1">
    <property type="nucleotide sequence ID" value="NZ_ML142897.1"/>
</dbReference>
<evidence type="ECO:0000313" key="4">
    <source>
        <dbReference type="EMBL" id="PSL08440.1"/>
    </source>
</evidence>
<gene>
    <name evidence="4" type="ORF">CLV30_101412</name>
</gene>
<dbReference type="PANTHER" id="PTHR36933:SF1">
    <property type="entry name" value="SLL0788 PROTEIN"/>
    <property type="match status" value="1"/>
</dbReference>
<name>A0A2P8EG59_9ACTN</name>
<feature type="signal peptide" evidence="2">
    <location>
        <begin position="1"/>
        <end position="24"/>
    </location>
</feature>
<proteinExistence type="predicted"/>
<sequence length="211" mass="23027">MKFRRVAGALLATAGLIGTAGVSAVTATAEQPKPQASPSGARSEAAAQATANDADAQFVRMMIPHHFQALVMSRMAPSRGEDPELLALADRIDVEQDLEISMMQNWQGWHDLEVTDAEAAYQQVLQDPDLLEQMGMATPAELDQLSASTGTDFDILYLELMIEHHEGAMDMLVDVIINGNDTTLEGWATDMLTTQYTQIQQMEAMLDEKTS</sequence>
<reference evidence="4 5" key="1">
    <citation type="submission" date="2018-03" db="EMBL/GenBank/DDBJ databases">
        <title>Genomic Encyclopedia of Archaeal and Bacterial Type Strains, Phase II (KMG-II): from individual species to whole genera.</title>
        <authorList>
            <person name="Goeker M."/>
        </authorList>
    </citation>
    <scope>NUCLEOTIDE SEQUENCE [LARGE SCALE GENOMIC DNA]</scope>
    <source>
        <strain evidence="4 5">DSM 45211</strain>
    </source>
</reference>
<keyword evidence="5" id="KW-1185">Reference proteome</keyword>
<dbReference type="Gene3D" id="1.20.1260.10">
    <property type="match status" value="1"/>
</dbReference>
<dbReference type="Pfam" id="PF03713">
    <property type="entry name" value="DUF305"/>
    <property type="match status" value="1"/>
</dbReference>
<dbReference type="Proteomes" id="UP000243528">
    <property type="component" value="Unassembled WGS sequence"/>
</dbReference>
<feature type="domain" description="DUF305" evidence="3">
    <location>
        <begin position="55"/>
        <end position="206"/>
    </location>
</feature>
<dbReference type="AlphaFoldDB" id="A0A2P8EG59"/>